<accession>A0A4Y4DIM4</accession>
<evidence type="ECO:0000313" key="3">
    <source>
        <dbReference type="Proteomes" id="UP000316612"/>
    </source>
</evidence>
<evidence type="ECO:0000313" key="2">
    <source>
        <dbReference type="EMBL" id="GED05102.1"/>
    </source>
</evidence>
<proteinExistence type="predicted"/>
<dbReference type="RefSeq" id="WP_141361824.1">
    <property type="nucleotide sequence ID" value="NZ_BAAAJL010000003.1"/>
</dbReference>
<dbReference type="OrthoDB" id="4222103at2"/>
<name>A0A4Y4DIM4_GLUUR</name>
<sequence length="156" mass="15954">MSSTKTGHRVFKSAAIGGAALAFAIGATGCSAVQDFQKSTSDAWSVTYEVSVTGGDTKTVNDVKYLEAEKRGEDSVEKTSVSETTTPDKKAKGAAAWSVESIVTAEKKAAVSATPGKGATATCKILLDGVKEIASNTGAPGERVDCSVDTPAFAKK</sequence>
<gene>
    <name evidence="2" type="ORF">AUR04nite_06340</name>
</gene>
<evidence type="ECO:0000256" key="1">
    <source>
        <dbReference type="SAM" id="MobiDB-lite"/>
    </source>
</evidence>
<evidence type="ECO:0008006" key="4">
    <source>
        <dbReference type="Google" id="ProtNLM"/>
    </source>
</evidence>
<dbReference type="Proteomes" id="UP000316612">
    <property type="component" value="Unassembled WGS sequence"/>
</dbReference>
<feature type="region of interest" description="Disordered" evidence="1">
    <location>
        <begin position="70"/>
        <end position="93"/>
    </location>
</feature>
<dbReference type="EMBL" id="BJNY01000002">
    <property type="protein sequence ID" value="GED05102.1"/>
    <property type="molecule type" value="Genomic_DNA"/>
</dbReference>
<dbReference type="PROSITE" id="PS51257">
    <property type="entry name" value="PROKAR_LIPOPROTEIN"/>
    <property type="match status" value="1"/>
</dbReference>
<comment type="caution">
    <text evidence="2">The sequence shown here is derived from an EMBL/GenBank/DDBJ whole genome shotgun (WGS) entry which is preliminary data.</text>
</comment>
<organism evidence="2 3">
    <name type="scientific">Glutamicibacter uratoxydans</name>
    <name type="common">Arthrobacter uratoxydans</name>
    <dbReference type="NCBI Taxonomy" id="43667"/>
    <lineage>
        <taxon>Bacteria</taxon>
        <taxon>Bacillati</taxon>
        <taxon>Actinomycetota</taxon>
        <taxon>Actinomycetes</taxon>
        <taxon>Micrococcales</taxon>
        <taxon>Micrococcaceae</taxon>
        <taxon>Glutamicibacter</taxon>
    </lineage>
</organism>
<reference evidence="2 3" key="1">
    <citation type="submission" date="2019-06" db="EMBL/GenBank/DDBJ databases">
        <title>Whole genome shotgun sequence of Glutamicibacter uratoxydans NBRC 15515.</title>
        <authorList>
            <person name="Hosoyama A."/>
            <person name="Uohara A."/>
            <person name="Ohji S."/>
            <person name="Ichikawa N."/>
        </authorList>
    </citation>
    <scope>NUCLEOTIDE SEQUENCE [LARGE SCALE GENOMIC DNA]</scope>
    <source>
        <strain evidence="2 3">NBRC 15515</strain>
    </source>
</reference>
<keyword evidence="3" id="KW-1185">Reference proteome</keyword>
<protein>
    <recommendedName>
        <fullName evidence="4">Lipoprotein</fullName>
    </recommendedName>
</protein>
<dbReference type="AlphaFoldDB" id="A0A4Y4DIM4"/>